<dbReference type="EMBL" id="KN822079">
    <property type="protein sequence ID" value="KIM58948.1"/>
    <property type="molecule type" value="Genomic_DNA"/>
</dbReference>
<sequence>MCSVIPHHPLSPSKPAYSDVHEEDISLILSEVQIRAAEDLDALGELEWMDDMCDGADVNDDTDSGDKADTFAHSCLVILPGGVGTCFETSKMPPNTSVELPQMKTPPALDDMSWQEFALDDDAILCDIPSEPSGLHLPSDPDHVPCELQTLMGLSHLSMPPETPVSAYPIICTSLE</sequence>
<gene>
    <name evidence="1" type="ORF">SCLCIDRAFT_27661</name>
</gene>
<protein>
    <submittedName>
        <fullName evidence="1">Uncharacterized protein</fullName>
    </submittedName>
</protein>
<evidence type="ECO:0000313" key="1">
    <source>
        <dbReference type="EMBL" id="KIM58948.1"/>
    </source>
</evidence>
<reference evidence="1 2" key="1">
    <citation type="submission" date="2014-04" db="EMBL/GenBank/DDBJ databases">
        <authorList>
            <consortium name="DOE Joint Genome Institute"/>
            <person name="Kuo A."/>
            <person name="Kohler A."/>
            <person name="Nagy L.G."/>
            <person name="Floudas D."/>
            <person name="Copeland A."/>
            <person name="Barry K.W."/>
            <person name="Cichocki N."/>
            <person name="Veneault-Fourrey C."/>
            <person name="LaButti K."/>
            <person name="Lindquist E.A."/>
            <person name="Lipzen A."/>
            <person name="Lundell T."/>
            <person name="Morin E."/>
            <person name="Murat C."/>
            <person name="Sun H."/>
            <person name="Tunlid A."/>
            <person name="Henrissat B."/>
            <person name="Grigoriev I.V."/>
            <person name="Hibbett D.S."/>
            <person name="Martin F."/>
            <person name="Nordberg H.P."/>
            <person name="Cantor M.N."/>
            <person name="Hua S.X."/>
        </authorList>
    </citation>
    <scope>NUCLEOTIDE SEQUENCE [LARGE SCALE GENOMIC DNA]</scope>
    <source>
        <strain evidence="1 2">Foug A</strain>
    </source>
</reference>
<dbReference type="InParanoid" id="A0A0C2ZAN0"/>
<proteinExistence type="predicted"/>
<dbReference type="HOGENOM" id="CLU_1526062_0_0_1"/>
<dbReference type="AlphaFoldDB" id="A0A0C2ZAN0"/>
<accession>A0A0C2ZAN0</accession>
<dbReference type="Proteomes" id="UP000053989">
    <property type="component" value="Unassembled WGS sequence"/>
</dbReference>
<name>A0A0C2ZAN0_9AGAM</name>
<keyword evidence="2" id="KW-1185">Reference proteome</keyword>
<organism evidence="1 2">
    <name type="scientific">Scleroderma citrinum Foug A</name>
    <dbReference type="NCBI Taxonomy" id="1036808"/>
    <lineage>
        <taxon>Eukaryota</taxon>
        <taxon>Fungi</taxon>
        <taxon>Dikarya</taxon>
        <taxon>Basidiomycota</taxon>
        <taxon>Agaricomycotina</taxon>
        <taxon>Agaricomycetes</taxon>
        <taxon>Agaricomycetidae</taxon>
        <taxon>Boletales</taxon>
        <taxon>Sclerodermatineae</taxon>
        <taxon>Sclerodermataceae</taxon>
        <taxon>Scleroderma</taxon>
    </lineage>
</organism>
<reference evidence="2" key="2">
    <citation type="submission" date="2015-01" db="EMBL/GenBank/DDBJ databases">
        <title>Evolutionary Origins and Diversification of the Mycorrhizal Mutualists.</title>
        <authorList>
            <consortium name="DOE Joint Genome Institute"/>
            <consortium name="Mycorrhizal Genomics Consortium"/>
            <person name="Kohler A."/>
            <person name="Kuo A."/>
            <person name="Nagy L.G."/>
            <person name="Floudas D."/>
            <person name="Copeland A."/>
            <person name="Barry K.W."/>
            <person name="Cichocki N."/>
            <person name="Veneault-Fourrey C."/>
            <person name="LaButti K."/>
            <person name="Lindquist E.A."/>
            <person name="Lipzen A."/>
            <person name="Lundell T."/>
            <person name="Morin E."/>
            <person name="Murat C."/>
            <person name="Riley R."/>
            <person name="Ohm R."/>
            <person name="Sun H."/>
            <person name="Tunlid A."/>
            <person name="Henrissat B."/>
            <person name="Grigoriev I.V."/>
            <person name="Hibbett D.S."/>
            <person name="Martin F."/>
        </authorList>
    </citation>
    <scope>NUCLEOTIDE SEQUENCE [LARGE SCALE GENOMIC DNA]</scope>
    <source>
        <strain evidence="2">Foug A</strain>
    </source>
</reference>
<evidence type="ECO:0000313" key="2">
    <source>
        <dbReference type="Proteomes" id="UP000053989"/>
    </source>
</evidence>